<reference evidence="2 3" key="1">
    <citation type="submission" date="2019-07" db="EMBL/GenBank/DDBJ databases">
        <title>Whole genome shotgun sequence of Cellulomonas xylanilytica NBRC 101102.</title>
        <authorList>
            <person name="Hosoyama A."/>
            <person name="Uohara A."/>
            <person name="Ohji S."/>
            <person name="Ichikawa N."/>
        </authorList>
    </citation>
    <scope>NUCLEOTIDE SEQUENCE [LARGE SCALE GENOMIC DNA]</scope>
    <source>
        <strain evidence="2 3">NBRC 101102</strain>
    </source>
</reference>
<protein>
    <submittedName>
        <fullName evidence="2">Uncharacterized protein</fullName>
    </submittedName>
</protein>
<comment type="caution">
    <text evidence="2">The sequence shown here is derived from an EMBL/GenBank/DDBJ whole genome shotgun (WGS) entry which is preliminary data.</text>
</comment>
<dbReference type="AlphaFoldDB" id="A0A510V4T0"/>
<feature type="transmembrane region" description="Helical" evidence="1">
    <location>
        <begin position="116"/>
        <end position="136"/>
    </location>
</feature>
<keyword evidence="1" id="KW-1133">Transmembrane helix</keyword>
<dbReference type="Proteomes" id="UP000321118">
    <property type="component" value="Unassembled WGS sequence"/>
</dbReference>
<accession>A0A510V4T0</accession>
<evidence type="ECO:0000313" key="2">
    <source>
        <dbReference type="EMBL" id="GEK21878.1"/>
    </source>
</evidence>
<name>A0A510V4T0_9CELL</name>
<organism evidence="2 3">
    <name type="scientific">Cellulomonas xylanilytica</name>
    <dbReference type="NCBI Taxonomy" id="233583"/>
    <lineage>
        <taxon>Bacteria</taxon>
        <taxon>Bacillati</taxon>
        <taxon>Actinomycetota</taxon>
        <taxon>Actinomycetes</taxon>
        <taxon>Micrococcales</taxon>
        <taxon>Cellulomonadaceae</taxon>
        <taxon>Cellulomonas</taxon>
    </lineage>
</organism>
<feature type="transmembrane region" description="Helical" evidence="1">
    <location>
        <begin position="57"/>
        <end position="77"/>
    </location>
</feature>
<dbReference type="EMBL" id="BJUB01000007">
    <property type="protein sequence ID" value="GEK21878.1"/>
    <property type="molecule type" value="Genomic_DNA"/>
</dbReference>
<dbReference type="InterPro" id="IPR045713">
    <property type="entry name" value="DUF6069"/>
</dbReference>
<keyword evidence="1" id="KW-0472">Membrane</keyword>
<feature type="transmembrane region" description="Helical" evidence="1">
    <location>
        <begin position="84"/>
        <end position="104"/>
    </location>
</feature>
<proteinExistence type="predicted"/>
<evidence type="ECO:0000313" key="3">
    <source>
        <dbReference type="Proteomes" id="UP000321118"/>
    </source>
</evidence>
<gene>
    <name evidence="2" type="ORF">CXY01_23980</name>
</gene>
<evidence type="ECO:0000256" key="1">
    <source>
        <dbReference type="SAM" id="Phobius"/>
    </source>
</evidence>
<keyword evidence="1" id="KW-0812">Transmembrane</keyword>
<dbReference type="Pfam" id="PF19545">
    <property type="entry name" value="DUF6069"/>
    <property type="match status" value="1"/>
</dbReference>
<feature type="transmembrane region" description="Helical" evidence="1">
    <location>
        <begin position="15"/>
        <end position="37"/>
    </location>
</feature>
<keyword evidence="3" id="KW-1185">Reference proteome</keyword>
<sequence>MTATATAGTVRVRPAWAVVGGAVVLAVAVNLVIYAVGRAAGATFDFTASTGPATVSAVTVAGFTALPLLVGLTLVALLRRRWSWVLPTALVVAPVLAVGTIFLMTVPADLDTASTVTLACCHLALVPVVVLALRALRL</sequence>
<dbReference type="RefSeq" id="WP_146927675.1">
    <property type="nucleotide sequence ID" value="NZ_BJUB01000007.1"/>
</dbReference>